<proteinExistence type="predicted"/>
<evidence type="ECO:0000256" key="1">
    <source>
        <dbReference type="SAM" id="Phobius"/>
    </source>
</evidence>
<keyword evidence="3" id="KW-1185">Reference proteome</keyword>
<organism evidence="2 3">
    <name type="scientific">Nonomuraea endophytica</name>
    <dbReference type="NCBI Taxonomy" id="714136"/>
    <lineage>
        <taxon>Bacteria</taxon>
        <taxon>Bacillati</taxon>
        <taxon>Actinomycetota</taxon>
        <taxon>Actinomycetes</taxon>
        <taxon>Streptosporangiales</taxon>
        <taxon>Streptosporangiaceae</taxon>
        <taxon>Nonomuraea</taxon>
    </lineage>
</organism>
<keyword evidence="1" id="KW-1133">Transmembrane helix</keyword>
<evidence type="ECO:0000313" key="2">
    <source>
        <dbReference type="EMBL" id="MBB5081076.1"/>
    </source>
</evidence>
<dbReference type="EMBL" id="JACHIN010000009">
    <property type="protein sequence ID" value="MBB5081076.1"/>
    <property type="molecule type" value="Genomic_DNA"/>
</dbReference>
<comment type="caution">
    <text evidence="2">The sequence shown here is derived from an EMBL/GenBank/DDBJ whole genome shotgun (WGS) entry which is preliminary data.</text>
</comment>
<sequence length="152" mass="16675">MDSTLTETPVLARPAGPSRRLNRRWWWVVGSLVAAALLVQTPMWINDMRLSALVERVRAYPLPPGTQPNVVAQGKVGLQIGNSNHCDYLVRLSLVTTLPEAAIVKYYESTTIRGVQGGTLPGEVYIAGGKGPRPVIVEFLEMHDAGLDLRCR</sequence>
<dbReference type="Proteomes" id="UP000568380">
    <property type="component" value="Unassembled WGS sequence"/>
</dbReference>
<dbReference type="RefSeq" id="WP_184968058.1">
    <property type="nucleotide sequence ID" value="NZ_JACHIN010000009.1"/>
</dbReference>
<protein>
    <submittedName>
        <fullName evidence="2">Uncharacterized protein</fullName>
    </submittedName>
</protein>
<evidence type="ECO:0000313" key="3">
    <source>
        <dbReference type="Proteomes" id="UP000568380"/>
    </source>
</evidence>
<keyword evidence="1" id="KW-0472">Membrane</keyword>
<reference evidence="2 3" key="1">
    <citation type="submission" date="2020-08" db="EMBL/GenBank/DDBJ databases">
        <title>Genomic Encyclopedia of Type Strains, Phase IV (KMG-IV): sequencing the most valuable type-strain genomes for metagenomic binning, comparative biology and taxonomic classification.</title>
        <authorList>
            <person name="Goeker M."/>
        </authorList>
    </citation>
    <scope>NUCLEOTIDE SEQUENCE [LARGE SCALE GENOMIC DNA]</scope>
    <source>
        <strain evidence="2 3">DSM 45385</strain>
    </source>
</reference>
<name>A0A7W8A7J8_9ACTN</name>
<keyword evidence="1" id="KW-0812">Transmembrane</keyword>
<gene>
    <name evidence="2" type="ORF">HNR40_006565</name>
</gene>
<accession>A0A7W8A7J8</accession>
<feature type="transmembrane region" description="Helical" evidence="1">
    <location>
        <begin position="25"/>
        <end position="45"/>
    </location>
</feature>
<dbReference type="AlphaFoldDB" id="A0A7W8A7J8"/>